<protein>
    <recommendedName>
        <fullName evidence="2">Phosphoinositide phospholipase C</fullName>
        <ecNumber evidence="2">3.1.4.11</ecNumber>
    </recommendedName>
</protein>
<comment type="subcellular location">
    <subcellularLocation>
        <location evidence="1">Cell membrane</location>
        <topology evidence="1">Peripheral membrane protein</topology>
    </subcellularLocation>
</comment>
<dbReference type="PROSITE" id="PS50007">
    <property type="entry name" value="PIPLC_X_DOMAIN"/>
    <property type="match status" value="1"/>
</dbReference>
<feature type="compositionally biased region" description="Basic and acidic residues" evidence="3">
    <location>
        <begin position="253"/>
        <end position="282"/>
    </location>
</feature>
<accession>A0AAN7EVD6</accession>
<organism evidence="5 6">
    <name type="scientific">Quercus rubra</name>
    <name type="common">Northern red oak</name>
    <name type="synonym">Quercus borealis</name>
    <dbReference type="NCBI Taxonomy" id="3512"/>
    <lineage>
        <taxon>Eukaryota</taxon>
        <taxon>Viridiplantae</taxon>
        <taxon>Streptophyta</taxon>
        <taxon>Embryophyta</taxon>
        <taxon>Tracheophyta</taxon>
        <taxon>Spermatophyta</taxon>
        <taxon>Magnoliopsida</taxon>
        <taxon>eudicotyledons</taxon>
        <taxon>Gunneridae</taxon>
        <taxon>Pentapetalae</taxon>
        <taxon>rosids</taxon>
        <taxon>fabids</taxon>
        <taxon>Fagales</taxon>
        <taxon>Fagaceae</taxon>
        <taxon>Quercus</taxon>
    </lineage>
</organism>
<dbReference type="PANTHER" id="PTHR10336:SF154">
    <property type="entry name" value="PHOSPHOINOSITIDE PHOSPHOLIPASE C 2"/>
    <property type="match status" value="1"/>
</dbReference>
<dbReference type="InterPro" id="IPR015359">
    <property type="entry name" value="PLC_EF-hand-like"/>
</dbReference>
<feature type="compositionally biased region" description="Basic and acidic residues" evidence="3">
    <location>
        <begin position="309"/>
        <end position="318"/>
    </location>
</feature>
<dbReference type="SUPFAM" id="SSF47473">
    <property type="entry name" value="EF-hand"/>
    <property type="match status" value="1"/>
</dbReference>
<dbReference type="PROSITE" id="PS50008">
    <property type="entry name" value="PIPLC_Y_DOMAIN"/>
    <property type="match status" value="1"/>
</dbReference>
<dbReference type="InterPro" id="IPR001192">
    <property type="entry name" value="PI-PLC_fam"/>
</dbReference>
<dbReference type="GO" id="GO:0005886">
    <property type="term" value="C:plasma membrane"/>
    <property type="evidence" value="ECO:0007669"/>
    <property type="project" value="UniProtKB-SubCell"/>
</dbReference>
<comment type="caution">
    <text evidence="5">The sequence shown here is derived from an EMBL/GenBank/DDBJ whole genome shotgun (WGS) entry which is preliminary data.</text>
</comment>
<dbReference type="Gene3D" id="3.20.20.190">
    <property type="entry name" value="Phosphatidylinositol (PI) phosphodiesterase"/>
    <property type="match status" value="1"/>
</dbReference>
<dbReference type="InterPro" id="IPR000909">
    <property type="entry name" value="PLipase_C_PInositol-sp_X_dom"/>
</dbReference>
<dbReference type="PANTHER" id="PTHR10336">
    <property type="entry name" value="PHOSPHOINOSITIDE-SPECIFIC PHOSPHOLIPASE C FAMILY PROTEIN"/>
    <property type="match status" value="1"/>
</dbReference>
<dbReference type="GO" id="GO:0048015">
    <property type="term" value="P:phosphatidylinositol-mediated signaling"/>
    <property type="evidence" value="ECO:0007669"/>
    <property type="project" value="TreeGrafter"/>
</dbReference>
<dbReference type="Pfam" id="PF00388">
    <property type="entry name" value="PI-PLC-X"/>
    <property type="match status" value="1"/>
</dbReference>
<gene>
    <name evidence="5" type="ORF">RGQ29_029264</name>
</gene>
<keyword evidence="2" id="KW-0442">Lipid degradation</keyword>
<dbReference type="EC" id="3.1.4.11" evidence="2"/>
<evidence type="ECO:0000256" key="1">
    <source>
        <dbReference type="ARBA" id="ARBA00004202"/>
    </source>
</evidence>
<dbReference type="GO" id="GO:0016042">
    <property type="term" value="P:lipid catabolic process"/>
    <property type="evidence" value="ECO:0007669"/>
    <property type="project" value="UniProtKB-KW"/>
</dbReference>
<dbReference type="InterPro" id="IPR011992">
    <property type="entry name" value="EF-hand-dom_pair"/>
</dbReference>
<comment type="catalytic activity">
    <reaction evidence="2">
        <text>a 1,2-diacyl-sn-glycero-3-phospho-(1D-myo-inositol-4,5-bisphosphate) + H2O = 1D-myo-inositol 1,4,5-trisphosphate + a 1,2-diacyl-sn-glycerol + H(+)</text>
        <dbReference type="Rhea" id="RHEA:33179"/>
        <dbReference type="ChEBI" id="CHEBI:15377"/>
        <dbReference type="ChEBI" id="CHEBI:15378"/>
        <dbReference type="ChEBI" id="CHEBI:17815"/>
        <dbReference type="ChEBI" id="CHEBI:58456"/>
        <dbReference type="ChEBI" id="CHEBI:203600"/>
        <dbReference type="EC" id="3.1.4.11"/>
    </reaction>
</comment>
<dbReference type="InterPro" id="IPR017946">
    <property type="entry name" value="PLC-like_Pdiesterase_TIM-brl"/>
</dbReference>
<dbReference type="Gene3D" id="1.10.238.10">
    <property type="entry name" value="EF-hand"/>
    <property type="match status" value="1"/>
</dbReference>
<evidence type="ECO:0000313" key="5">
    <source>
        <dbReference type="EMBL" id="KAK4579521.1"/>
    </source>
</evidence>
<dbReference type="AlphaFoldDB" id="A0AAN7EVD6"/>
<keyword evidence="2" id="KW-0378">Hydrolase</keyword>
<name>A0AAN7EVD6_QUERU</name>
<keyword evidence="2" id="KW-0443">Lipid metabolism</keyword>
<dbReference type="PRINTS" id="PR00390">
    <property type="entry name" value="PHPHLIPASEC"/>
</dbReference>
<dbReference type="Pfam" id="PF09279">
    <property type="entry name" value="EF-hand_like"/>
    <property type="match status" value="1"/>
</dbReference>
<feature type="region of interest" description="Disordered" evidence="3">
    <location>
        <begin position="253"/>
        <end position="318"/>
    </location>
</feature>
<evidence type="ECO:0000256" key="2">
    <source>
        <dbReference type="RuleBase" id="RU361133"/>
    </source>
</evidence>
<evidence type="ECO:0000259" key="4">
    <source>
        <dbReference type="PROSITE" id="PS50008"/>
    </source>
</evidence>
<feature type="compositionally biased region" description="Acidic residues" evidence="3">
    <location>
        <begin position="296"/>
        <end position="308"/>
    </location>
</feature>
<evidence type="ECO:0000313" key="6">
    <source>
        <dbReference type="Proteomes" id="UP001324115"/>
    </source>
</evidence>
<dbReference type="GO" id="GO:0051209">
    <property type="term" value="P:release of sequestered calcium ion into cytosol"/>
    <property type="evidence" value="ECO:0007669"/>
    <property type="project" value="TreeGrafter"/>
</dbReference>
<keyword evidence="6" id="KW-1185">Reference proteome</keyword>
<dbReference type="SMART" id="SM00148">
    <property type="entry name" value="PLCXc"/>
    <property type="match status" value="1"/>
</dbReference>
<proteinExistence type="predicted"/>
<dbReference type="GO" id="GO:0004435">
    <property type="term" value="F:phosphatidylinositol-4,5-bisphosphate phospholipase C activity"/>
    <property type="evidence" value="ECO:0007669"/>
    <property type="project" value="UniProtKB-EC"/>
</dbReference>
<dbReference type="SMART" id="SM00149">
    <property type="entry name" value="PLCYc"/>
    <property type="match status" value="1"/>
</dbReference>
<feature type="domain" description="PI-PLC Y-box" evidence="4">
    <location>
        <begin position="351"/>
        <end position="409"/>
    </location>
</feature>
<dbReference type="Proteomes" id="UP001324115">
    <property type="component" value="Unassembled WGS sequence"/>
</dbReference>
<dbReference type="InterPro" id="IPR001711">
    <property type="entry name" value="PLipase_C_Pinositol-sp_Y"/>
</dbReference>
<reference evidence="5 6" key="1">
    <citation type="journal article" date="2023" name="G3 (Bethesda)">
        <title>A haplotype-resolved chromosome-scale genome for Quercus rubra L. provides insights into the genetics of adaptive traits for red oak species.</title>
        <authorList>
            <person name="Kapoor B."/>
            <person name="Jenkins J."/>
            <person name="Schmutz J."/>
            <person name="Zhebentyayeva T."/>
            <person name="Kuelheim C."/>
            <person name="Coggeshall M."/>
            <person name="Heim C."/>
            <person name="Lasky J.R."/>
            <person name="Leites L."/>
            <person name="Islam-Faridi N."/>
            <person name="Romero-Severson J."/>
            <person name="DeLeo V.L."/>
            <person name="Lucas S.M."/>
            <person name="Lazic D."/>
            <person name="Gailing O."/>
            <person name="Carlson J."/>
            <person name="Staton M."/>
        </authorList>
    </citation>
    <scope>NUCLEOTIDE SEQUENCE [LARGE SCALE GENOMIC DNA]</scope>
    <source>
        <strain evidence="5">Pseudo-F2</strain>
    </source>
</reference>
<dbReference type="EMBL" id="JAXUIC010000008">
    <property type="protein sequence ID" value="KAK4579521.1"/>
    <property type="molecule type" value="Genomic_DNA"/>
</dbReference>
<dbReference type="Pfam" id="PF00387">
    <property type="entry name" value="PI-PLC-Y"/>
    <property type="match status" value="1"/>
</dbReference>
<evidence type="ECO:0000256" key="3">
    <source>
        <dbReference type="SAM" id="MobiDB-lite"/>
    </source>
</evidence>
<sequence>MSKQTYRVCFCFHRRFRLAVTEAPAEIKDLFSQYSENGIMNADRLRNFLIEVQKQEKATELEAQAIIDQLRHIHRKGLNLEAFFKYLFSDSNLPFKSQTVHHDMNAPLSHYFIYTGHNSYLTGNQLSSDCSDVPIKQALERGVRVIELDLWPNAAKDNVDVLHGRTLTTPVELLKCLKCIKEHAFTASKYPVVITLEDHLTPDLQAKVAQMVTQTFEDILFTPGPESLKEFPSPESLKGRIIISTKPPKEYLETKEVKEKENDAQKGKVSGDESAWGKEVTHQESMSVLDDKHDLDEEDHNEEEDLDYGDAKSQQHEAPEYKRLITIHAGKPKGGLQECFKVDPDKVRRLSLSEQQLEKAVTTYGKEIVRFTQRNILRVYPKGTRIDSSNYNPLIGWTHGAQMVAFNMQERKRCCYRRVSL</sequence>
<dbReference type="SUPFAM" id="SSF51695">
    <property type="entry name" value="PLC-like phosphodiesterases"/>
    <property type="match status" value="1"/>
</dbReference>